<dbReference type="InterPro" id="IPR006158">
    <property type="entry name" value="Cobalamin-bd"/>
</dbReference>
<protein>
    <submittedName>
        <fullName evidence="2">Cobalamin-dependent protein</fullName>
    </submittedName>
</protein>
<dbReference type="EMBL" id="CP114413">
    <property type="protein sequence ID" value="WAZ19963.1"/>
    <property type="molecule type" value="Genomic_DNA"/>
</dbReference>
<sequence>MQTTAPGAAGPTRGVPATGLDVVVTGTSSDAHTWNLIYLELLLTEWGHRVTNLGACVPEELVVTRALAQSPDLVVVSSVNGHGAADGLRLIARIRAEPRFAALPVVIGGKLGTAEETTRAWLPRLRAAGFAEVFEESAGTAPFRRYLDTLTAGVCR</sequence>
<dbReference type="Gene3D" id="3.40.50.280">
    <property type="entry name" value="Cobalamin-binding domain"/>
    <property type="match status" value="1"/>
</dbReference>
<keyword evidence="3" id="KW-1185">Reference proteome</keyword>
<evidence type="ECO:0000313" key="2">
    <source>
        <dbReference type="EMBL" id="WAZ19963.1"/>
    </source>
</evidence>
<gene>
    <name evidence="2" type="ORF">STRCI_001051</name>
</gene>
<feature type="domain" description="B12-binding" evidence="1">
    <location>
        <begin position="19"/>
        <end position="156"/>
    </location>
</feature>
<proteinExistence type="predicted"/>
<dbReference type="RefSeq" id="WP_269657654.1">
    <property type="nucleotide sequence ID" value="NZ_CP114413.1"/>
</dbReference>
<evidence type="ECO:0000313" key="3">
    <source>
        <dbReference type="Proteomes" id="UP001164439"/>
    </source>
</evidence>
<dbReference type="InterPro" id="IPR036724">
    <property type="entry name" value="Cobalamin-bd_sf"/>
</dbReference>
<name>A0ABY7K635_9ACTN</name>
<reference evidence="2" key="1">
    <citation type="submission" date="2022-12" db="EMBL/GenBank/DDBJ databases">
        <authorList>
            <person name="Ruckert C."/>
            <person name="Busche T."/>
            <person name="Kalinowski J."/>
            <person name="Wittmann C."/>
        </authorList>
    </citation>
    <scope>NUCLEOTIDE SEQUENCE</scope>
    <source>
        <strain evidence="2">DSM 40467</strain>
    </source>
</reference>
<accession>A0ABY7K635</accession>
<dbReference type="Pfam" id="PF02310">
    <property type="entry name" value="B12-binding"/>
    <property type="match status" value="1"/>
</dbReference>
<dbReference type="Proteomes" id="UP001164439">
    <property type="component" value="Chromosome"/>
</dbReference>
<dbReference type="PROSITE" id="PS51332">
    <property type="entry name" value="B12_BINDING"/>
    <property type="match status" value="1"/>
</dbReference>
<evidence type="ECO:0000259" key="1">
    <source>
        <dbReference type="PROSITE" id="PS51332"/>
    </source>
</evidence>
<organism evidence="2 3">
    <name type="scientific">Streptomyces cinnabarinus</name>
    <dbReference type="NCBI Taxonomy" id="67287"/>
    <lineage>
        <taxon>Bacteria</taxon>
        <taxon>Bacillati</taxon>
        <taxon>Actinomycetota</taxon>
        <taxon>Actinomycetes</taxon>
        <taxon>Kitasatosporales</taxon>
        <taxon>Streptomycetaceae</taxon>
        <taxon>Streptomyces</taxon>
    </lineage>
</organism>
<dbReference type="SUPFAM" id="SSF52242">
    <property type="entry name" value="Cobalamin (vitamin B12)-binding domain"/>
    <property type="match status" value="1"/>
</dbReference>